<proteinExistence type="predicted"/>
<evidence type="ECO:0000313" key="2">
    <source>
        <dbReference type="Proteomes" id="UP000076359"/>
    </source>
</evidence>
<dbReference type="VEuPathDB" id="PlasmoDB:PRCDC_0817000"/>
<feature type="non-terminal residue" evidence="1">
    <location>
        <position position="47"/>
    </location>
</feature>
<dbReference type="RefSeq" id="XP_019969794.1">
    <property type="nucleotide sequence ID" value="XM_020114203.1"/>
</dbReference>
<sequence length="47" mass="5291">FLVNNFSPLVSISLQLVFFITTMIEQYESGFLGNFSSALKKIFTLGK</sequence>
<dbReference type="KEGG" id="prei:PRSY57_0012100B"/>
<comment type="caution">
    <text evidence="1">The sequence shown here is derived from an EMBL/GenBank/DDBJ whole genome shotgun (WGS) entry which is preliminary data.</text>
</comment>
<dbReference type="AlphaFoldDB" id="A0A151L322"/>
<feature type="non-terminal residue" evidence="1">
    <location>
        <position position="1"/>
    </location>
</feature>
<reference evidence="1 2" key="1">
    <citation type="journal article" date="2016" name="Nat. Commun.">
        <title>Genomes of cryptic chimpanzee Plasmodium species reveal key evolutionary events leading to human malaria.</title>
        <authorList>
            <person name="Sundararaman S.A."/>
            <person name="Plenderleith L.J."/>
            <person name="Liu W."/>
            <person name="Loy D.E."/>
            <person name="Learn G.H."/>
            <person name="Li Y."/>
            <person name="Shaw K.S."/>
            <person name="Ayouba A."/>
            <person name="Peeters M."/>
            <person name="Speede S."/>
            <person name="Shaw G.M."/>
            <person name="Bushman F.D."/>
            <person name="Brisson D."/>
            <person name="Rayner J.C."/>
            <person name="Sharp P.M."/>
            <person name="Hahn B.H."/>
        </authorList>
    </citation>
    <scope>NUCLEOTIDE SEQUENCE [LARGE SCALE GENOMIC DNA]</scope>
    <source>
        <strain evidence="1 2">SY57</strain>
    </source>
</reference>
<dbReference type="GeneID" id="30953557"/>
<organism evidence="1 2">
    <name type="scientific">Plasmodium reichenowi</name>
    <dbReference type="NCBI Taxonomy" id="5854"/>
    <lineage>
        <taxon>Eukaryota</taxon>
        <taxon>Sar</taxon>
        <taxon>Alveolata</taxon>
        <taxon>Apicomplexa</taxon>
        <taxon>Aconoidasida</taxon>
        <taxon>Haemosporida</taxon>
        <taxon>Plasmodiidae</taxon>
        <taxon>Plasmodium</taxon>
        <taxon>Plasmodium (Laverania)</taxon>
    </lineage>
</organism>
<gene>
    <name evidence="1" type="ORF">PRSY57_0012100B</name>
</gene>
<protein>
    <submittedName>
        <fullName evidence="1">Rhoptry neck protein 5</fullName>
    </submittedName>
</protein>
<evidence type="ECO:0000313" key="1">
    <source>
        <dbReference type="EMBL" id="KYN93355.1"/>
    </source>
</evidence>
<dbReference type="Proteomes" id="UP000076359">
    <property type="component" value="Unassembled WGS sequence"/>
</dbReference>
<dbReference type="EMBL" id="LVLA01000166">
    <property type="protein sequence ID" value="KYN93355.1"/>
    <property type="molecule type" value="Genomic_DNA"/>
</dbReference>
<name>A0A151L322_PLARE</name>
<accession>A0A151L322</accession>
<dbReference type="VEuPathDB" id="PlasmoDB:PRG01_0820600"/>